<feature type="chain" id="PRO_5038512849" evidence="8">
    <location>
        <begin position="20"/>
        <end position="632"/>
    </location>
</feature>
<evidence type="ECO:0000256" key="4">
    <source>
        <dbReference type="ARBA" id="ARBA00022801"/>
    </source>
</evidence>
<gene>
    <name evidence="10" type="ORF">B8W98_09715</name>
</gene>
<accession>A0A269Y078</accession>
<keyword evidence="6" id="KW-0106">Calcium</keyword>
<evidence type="ECO:0000259" key="9">
    <source>
        <dbReference type="PROSITE" id="PS51695"/>
    </source>
</evidence>
<dbReference type="CDD" id="cd11377">
    <property type="entry name" value="Pro-peptidase_S53"/>
    <property type="match status" value="1"/>
</dbReference>
<dbReference type="PANTHER" id="PTHR14218:SF15">
    <property type="entry name" value="TRIPEPTIDYL-PEPTIDASE 1"/>
    <property type="match status" value="1"/>
</dbReference>
<evidence type="ECO:0000256" key="7">
    <source>
        <dbReference type="ARBA" id="ARBA00023145"/>
    </source>
</evidence>
<dbReference type="GO" id="GO:0008240">
    <property type="term" value="F:tripeptidyl-peptidase activity"/>
    <property type="evidence" value="ECO:0007669"/>
    <property type="project" value="TreeGrafter"/>
</dbReference>
<sequence>MIILRGNQIILATVTGLLAGSVGAVLQVDTAKAASPKTVVNVAFKPTNETDLTNYVYNTVDPTSGDFHHYLTPSEFAAKFGQSASYVQSFEQYLKPYHVSAYVYPGNLAMKVEGSKTNLRKAFKAKFTQPHKNQTPVTKYTLPGNLSDKVVAVIGLYTEKPANKKSKATKKATAHQKAALMTRYDADVPNSDQKPDTSLPSNAFSEKFGADKFTSSYNLTPLLNKGLQGQGQRIGIISGSDVKDSDLTTYWNQVGVDTNLNQIHRIYTADDQANVEKVLKLGLTPTQIESTLDVQSATAVAPKADIDLYIGESIDTTTSTSAQYGAFMQAIADNVDKQLTSSFSSLIEMAAYWNDQSATMMQYNEAFNLMLEQAAAQGITVFRASGDNGPWIKSTAKENHMASTSPYQVMVGGTTLPYQKIIDSKLITVPKERAWGDTYSGKASDGEFPGSGGGFSALNPTPRYQQGVSGVNTFRAENFLNFKNGKYTINPHPHLIFGTGNSRNLPDVSGNADPQTGYATYVSGDRVSVKGEKIIRKPMKIWMVSGGTSYTSPQMAAANAVINSGRQTPVGFWNPQIYKFAQESDSPFTVLDDADNNNNLYYTGQPGKLYNQATGLGTIDFDQLAAKFASED</sequence>
<reference evidence="10 11" key="1">
    <citation type="submission" date="2017-04" db="EMBL/GenBank/DDBJ databases">
        <title>Kefir bacterial isolates.</title>
        <authorList>
            <person name="Kim Y."/>
            <person name="Blasche S."/>
            <person name="Patil K.R."/>
        </authorList>
    </citation>
    <scope>NUCLEOTIDE SEQUENCE [LARGE SCALE GENOMIC DNA]</scope>
    <source>
        <strain evidence="10 11">OG2</strain>
    </source>
</reference>
<dbReference type="GO" id="GO:0046872">
    <property type="term" value="F:metal ion binding"/>
    <property type="evidence" value="ECO:0007669"/>
    <property type="project" value="UniProtKB-KW"/>
</dbReference>
<keyword evidence="5" id="KW-0720">Serine protease</keyword>
<evidence type="ECO:0000313" key="11">
    <source>
        <dbReference type="Proteomes" id="UP000216802"/>
    </source>
</evidence>
<dbReference type="EMBL" id="NCXI01000085">
    <property type="protein sequence ID" value="PAK78870.1"/>
    <property type="molecule type" value="Genomic_DNA"/>
</dbReference>
<dbReference type="PANTHER" id="PTHR14218">
    <property type="entry name" value="PROTEASE S8 TRIPEPTIDYL PEPTIDASE I CLN2"/>
    <property type="match status" value="1"/>
</dbReference>
<dbReference type="InterPro" id="IPR050819">
    <property type="entry name" value="Tripeptidyl-peptidase_I"/>
</dbReference>
<dbReference type="SUPFAM" id="SSF54897">
    <property type="entry name" value="Protease propeptides/inhibitors"/>
    <property type="match status" value="1"/>
</dbReference>
<dbReference type="AlphaFoldDB" id="A0A269Y078"/>
<evidence type="ECO:0000256" key="2">
    <source>
        <dbReference type="ARBA" id="ARBA00022670"/>
    </source>
</evidence>
<evidence type="ECO:0000256" key="8">
    <source>
        <dbReference type="SAM" id="SignalP"/>
    </source>
</evidence>
<dbReference type="PROSITE" id="PS51695">
    <property type="entry name" value="SEDOLISIN"/>
    <property type="match status" value="1"/>
</dbReference>
<organism evidence="10 11">
    <name type="scientific">Lentilactobacillus parakefiri</name>
    <dbReference type="NCBI Taxonomy" id="152332"/>
    <lineage>
        <taxon>Bacteria</taxon>
        <taxon>Bacillati</taxon>
        <taxon>Bacillota</taxon>
        <taxon>Bacilli</taxon>
        <taxon>Lactobacillales</taxon>
        <taxon>Lactobacillaceae</taxon>
        <taxon>Lentilactobacillus</taxon>
    </lineage>
</organism>
<dbReference type="InterPro" id="IPR015366">
    <property type="entry name" value="S53_propep"/>
</dbReference>
<keyword evidence="7" id="KW-0865">Zymogen</keyword>
<evidence type="ECO:0000256" key="5">
    <source>
        <dbReference type="ARBA" id="ARBA00022825"/>
    </source>
</evidence>
<dbReference type="Proteomes" id="UP000216802">
    <property type="component" value="Unassembled WGS sequence"/>
</dbReference>
<keyword evidence="8" id="KW-0732">Signal</keyword>
<keyword evidence="2" id="KW-0645">Protease</keyword>
<dbReference type="Pfam" id="PF09286">
    <property type="entry name" value="Pro-kuma_activ"/>
    <property type="match status" value="1"/>
</dbReference>
<proteinExistence type="predicted"/>
<keyword evidence="4" id="KW-0378">Hydrolase</keyword>
<feature type="domain" description="Peptidase S53" evidence="9">
    <location>
        <begin position="207"/>
        <end position="631"/>
    </location>
</feature>
<dbReference type="GO" id="GO:0004252">
    <property type="term" value="F:serine-type endopeptidase activity"/>
    <property type="evidence" value="ECO:0007669"/>
    <property type="project" value="InterPro"/>
</dbReference>
<keyword evidence="3" id="KW-0479">Metal-binding</keyword>
<evidence type="ECO:0000313" key="10">
    <source>
        <dbReference type="EMBL" id="PAK78870.1"/>
    </source>
</evidence>
<evidence type="ECO:0000256" key="1">
    <source>
        <dbReference type="ARBA" id="ARBA00001913"/>
    </source>
</evidence>
<protein>
    <submittedName>
        <fullName evidence="10">Peptidase S53</fullName>
    </submittedName>
</protein>
<dbReference type="InterPro" id="IPR036852">
    <property type="entry name" value="Peptidase_S8/S53_dom_sf"/>
</dbReference>
<comment type="caution">
    <text evidence="10">The sequence shown here is derived from an EMBL/GenBank/DDBJ whole genome shotgun (WGS) entry which is preliminary data.</text>
</comment>
<dbReference type="CDD" id="cd04056">
    <property type="entry name" value="Peptidases_S53"/>
    <property type="match status" value="1"/>
</dbReference>
<dbReference type="InterPro" id="IPR030400">
    <property type="entry name" value="Sedolisin_dom"/>
</dbReference>
<name>A0A269Y078_9LACO</name>
<evidence type="ECO:0000256" key="6">
    <source>
        <dbReference type="ARBA" id="ARBA00022837"/>
    </source>
</evidence>
<dbReference type="SMART" id="SM00944">
    <property type="entry name" value="Pro-kuma_activ"/>
    <property type="match status" value="1"/>
</dbReference>
<dbReference type="GO" id="GO:0006508">
    <property type="term" value="P:proteolysis"/>
    <property type="evidence" value="ECO:0007669"/>
    <property type="project" value="UniProtKB-KW"/>
</dbReference>
<comment type="cofactor">
    <cofactor evidence="1">
        <name>Ca(2+)</name>
        <dbReference type="ChEBI" id="CHEBI:29108"/>
    </cofactor>
</comment>
<feature type="signal peptide" evidence="8">
    <location>
        <begin position="1"/>
        <end position="19"/>
    </location>
</feature>
<dbReference type="Gene3D" id="3.40.50.200">
    <property type="entry name" value="Peptidase S8/S53 domain"/>
    <property type="match status" value="1"/>
</dbReference>
<dbReference type="SUPFAM" id="SSF52743">
    <property type="entry name" value="Subtilisin-like"/>
    <property type="match status" value="1"/>
</dbReference>
<evidence type="ECO:0000256" key="3">
    <source>
        <dbReference type="ARBA" id="ARBA00022723"/>
    </source>
</evidence>